<keyword evidence="3" id="KW-1185">Reference proteome</keyword>
<accession>A0ABP7JH97</accession>
<reference evidence="3" key="1">
    <citation type="journal article" date="2019" name="Int. J. Syst. Evol. Microbiol.">
        <title>The Global Catalogue of Microorganisms (GCM) 10K type strain sequencing project: providing services to taxonomists for standard genome sequencing and annotation.</title>
        <authorList>
            <consortium name="The Broad Institute Genomics Platform"/>
            <consortium name="The Broad Institute Genome Sequencing Center for Infectious Disease"/>
            <person name="Wu L."/>
            <person name="Ma J."/>
        </authorList>
    </citation>
    <scope>NUCLEOTIDE SEQUENCE [LARGE SCALE GENOMIC DNA]</scope>
    <source>
        <strain evidence="3">JCM 16908</strain>
    </source>
</reference>
<protein>
    <recommendedName>
        <fullName evidence="4">Membrane transporter protein</fullName>
    </recommendedName>
</protein>
<dbReference type="Proteomes" id="UP001500888">
    <property type="component" value="Unassembled WGS sequence"/>
</dbReference>
<keyword evidence="1" id="KW-0812">Transmembrane</keyword>
<evidence type="ECO:0000256" key="1">
    <source>
        <dbReference type="SAM" id="Phobius"/>
    </source>
</evidence>
<evidence type="ECO:0008006" key="4">
    <source>
        <dbReference type="Google" id="ProtNLM"/>
    </source>
</evidence>
<feature type="transmembrane region" description="Helical" evidence="1">
    <location>
        <begin position="76"/>
        <end position="95"/>
    </location>
</feature>
<name>A0ABP7JH97_9ACTN</name>
<dbReference type="EMBL" id="BAAAZR010000063">
    <property type="protein sequence ID" value="GAA3845036.1"/>
    <property type="molecule type" value="Genomic_DNA"/>
</dbReference>
<organism evidence="2 3">
    <name type="scientific">Sphaerisporangium flaviroseum</name>
    <dbReference type="NCBI Taxonomy" id="509199"/>
    <lineage>
        <taxon>Bacteria</taxon>
        <taxon>Bacillati</taxon>
        <taxon>Actinomycetota</taxon>
        <taxon>Actinomycetes</taxon>
        <taxon>Streptosporangiales</taxon>
        <taxon>Streptosporangiaceae</taxon>
        <taxon>Sphaerisporangium</taxon>
    </lineage>
</organism>
<proteinExistence type="predicted"/>
<comment type="caution">
    <text evidence="2">The sequence shown here is derived from an EMBL/GenBank/DDBJ whole genome shotgun (WGS) entry which is preliminary data.</text>
</comment>
<keyword evidence="1" id="KW-1133">Transmembrane helix</keyword>
<keyword evidence="1" id="KW-0472">Membrane</keyword>
<evidence type="ECO:0000313" key="3">
    <source>
        <dbReference type="Proteomes" id="UP001500888"/>
    </source>
</evidence>
<gene>
    <name evidence="2" type="ORF">GCM10022226_80210</name>
</gene>
<sequence length="130" mass="13988">MREHPAPHGCRYGPVPLICDRYVTILSHYRELLWGRSHGPEWGASYGASPTRRLLVAFTRYSRDGSFAVLGANLRFIAVMLAGSVTGALLGGLLLGAIPDLILFPASPFPRLAILLISAIKLARHTPAGG</sequence>
<evidence type="ECO:0000313" key="2">
    <source>
        <dbReference type="EMBL" id="GAA3845036.1"/>
    </source>
</evidence>